<dbReference type="EMBL" id="CP100355">
    <property type="protein sequence ID" value="UTF52092.1"/>
    <property type="molecule type" value="Genomic_DNA"/>
</dbReference>
<feature type="domain" description="DUF7979" evidence="2">
    <location>
        <begin position="11"/>
        <end position="72"/>
    </location>
</feature>
<dbReference type="InterPro" id="IPR058285">
    <property type="entry name" value="DUF7979"/>
</dbReference>
<evidence type="ECO:0000259" key="2">
    <source>
        <dbReference type="Pfam" id="PF25934"/>
    </source>
</evidence>
<dbReference type="Pfam" id="PF25934">
    <property type="entry name" value="DUF7979"/>
    <property type="match status" value="1"/>
</dbReference>
<dbReference type="Proteomes" id="UP001056855">
    <property type="component" value="Chromosome"/>
</dbReference>
<name>A0A9E7STT3_9EURY</name>
<dbReference type="AlphaFoldDB" id="A0A9E7STT3"/>
<keyword evidence="4" id="KW-1185">Reference proteome</keyword>
<feature type="region of interest" description="Disordered" evidence="1">
    <location>
        <begin position="1"/>
        <end position="27"/>
    </location>
</feature>
<evidence type="ECO:0000313" key="4">
    <source>
        <dbReference type="Proteomes" id="UP001056855"/>
    </source>
</evidence>
<evidence type="ECO:0000313" key="3">
    <source>
        <dbReference type="EMBL" id="UTF52092.1"/>
    </source>
</evidence>
<gene>
    <name evidence="3" type="ORF">NGM29_09750</name>
</gene>
<dbReference type="KEGG" id="sawl:NGM29_09750"/>
<evidence type="ECO:0000256" key="1">
    <source>
        <dbReference type="SAM" id="MobiDB-lite"/>
    </source>
</evidence>
<dbReference type="GeneID" id="73290330"/>
<sequence>MSSSDTESLHRTVTLRRTDSIPTSSRVRHVDQLSEEALTRFLEVVEAGSTAVREDMELADGDVIIHTGYFYVSYD</sequence>
<protein>
    <recommendedName>
        <fullName evidence="2">DUF7979 domain-containing protein</fullName>
    </recommendedName>
</protein>
<accession>A0A9E7STT3</accession>
<organism evidence="3 4">
    <name type="scientific">Natronosalvus rutilus</name>
    <dbReference type="NCBI Taxonomy" id="2953753"/>
    <lineage>
        <taxon>Archaea</taxon>
        <taxon>Methanobacteriati</taxon>
        <taxon>Methanobacteriota</taxon>
        <taxon>Stenosarchaea group</taxon>
        <taxon>Halobacteria</taxon>
        <taxon>Halobacteriales</taxon>
        <taxon>Natrialbaceae</taxon>
        <taxon>Natronosalvus</taxon>
    </lineage>
</organism>
<proteinExistence type="predicted"/>
<dbReference type="RefSeq" id="WP_254155856.1">
    <property type="nucleotide sequence ID" value="NZ_CP100355.1"/>
</dbReference>
<reference evidence="3" key="1">
    <citation type="submission" date="2022-06" db="EMBL/GenBank/DDBJ databases">
        <title>Diverse halophilic archaea isolated from saline environments.</title>
        <authorList>
            <person name="Cui H.-L."/>
        </authorList>
    </citation>
    <scope>NUCLEOTIDE SEQUENCE</scope>
    <source>
        <strain evidence="3">WLHS1</strain>
    </source>
</reference>